<comment type="caution">
    <text evidence="1">The sequence shown here is derived from an EMBL/GenBank/DDBJ whole genome shotgun (WGS) entry which is preliminary data.</text>
</comment>
<dbReference type="Proteomes" id="UP001056120">
    <property type="component" value="Linkage Group LG02"/>
</dbReference>
<organism evidence="1 2">
    <name type="scientific">Smallanthus sonchifolius</name>
    <dbReference type="NCBI Taxonomy" id="185202"/>
    <lineage>
        <taxon>Eukaryota</taxon>
        <taxon>Viridiplantae</taxon>
        <taxon>Streptophyta</taxon>
        <taxon>Embryophyta</taxon>
        <taxon>Tracheophyta</taxon>
        <taxon>Spermatophyta</taxon>
        <taxon>Magnoliopsida</taxon>
        <taxon>eudicotyledons</taxon>
        <taxon>Gunneridae</taxon>
        <taxon>Pentapetalae</taxon>
        <taxon>asterids</taxon>
        <taxon>campanulids</taxon>
        <taxon>Asterales</taxon>
        <taxon>Asteraceae</taxon>
        <taxon>Asteroideae</taxon>
        <taxon>Heliantheae alliance</taxon>
        <taxon>Millerieae</taxon>
        <taxon>Smallanthus</taxon>
    </lineage>
</organism>
<dbReference type="EMBL" id="CM042019">
    <property type="protein sequence ID" value="KAI3824477.1"/>
    <property type="molecule type" value="Genomic_DNA"/>
</dbReference>
<evidence type="ECO:0000313" key="1">
    <source>
        <dbReference type="EMBL" id="KAI3824477.1"/>
    </source>
</evidence>
<reference evidence="2" key="1">
    <citation type="journal article" date="2022" name="Mol. Ecol. Resour.">
        <title>The genomes of chicory, endive, great burdock and yacon provide insights into Asteraceae palaeo-polyploidization history and plant inulin production.</title>
        <authorList>
            <person name="Fan W."/>
            <person name="Wang S."/>
            <person name="Wang H."/>
            <person name="Wang A."/>
            <person name="Jiang F."/>
            <person name="Liu H."/>
            <person name="Zhao H."/>
            <person name="Xu D."/>
            <person name="Zhang Y."/>
        </authorList>
    </citation>
    <scope>NUCLEOTIDE SEQUENCE [LARGE SCALE GENOMIC DNA]</scope>
    <source>
        <strain evidence="2">cv. Yunnan</strain>
    </source>
</reference>
<gene>
    <name evidence="1" type="ORF">L1987_05937</name>
</gene>
<name>A0ACB9JWW9_9ASTR</name>
<sequence length="109" mass="12212">MILCCFITFNVGCKLLLKIEKITRKDIEDYISTHYAAHRMVISASRAVKHEDVVEQIRMRDDDMPLAHFTVAFNGASWTGPDSIALMVIQAMLGSWNTIAGDGKHMGSR</sequence>
<reference evidence="1 2" key="2">
    <citation type="journal article" date="2022" name="Mol. Ecol. Resour.">
        <title>The genomes of chicory, endive, great burdock and yacon provide insights into Asteraceae paleo-polyploidization history and plant inulin production.</title>
        <authorList>
            <person name="Fan W."/>
            <person name="Wang S."/>
            <person name="Wang H."/>
            <person name="Wang A."/>
            <person name="Jiang F."/>
            <person name="Liu H."/>
            <person name="Zhao H."/>
            <person name="Xu D."/>
            <person name="Zhang Y."/>
        </authorList>
    </citation>
    <scope>NUCLEOTIDE SEQUENCE [LARGE SCALE GENOMIC DNA]</scope>
    <source>
        <strain evidence="2">cv. Yunnan</strain>
        <tissue evidence="1">Leaves</tissue>
    </source>
</reference>
<keyword evidence="2" id="KW-1185">Reference proteome</keyword>
<accession>A0ACB9JWW9</accession>
<protein>
    <submittedName>
        <fullName evidence="1">Uncharacterized protein</fullName>
    </submittedName>
</protein>
<evidence type="ECO:0000313" key="2">
    <source>
        <dbReference type="Proteomes" id="UP001056120"/>
    </source>
</evidence>
<proteinExistence type="predicted"/>